<feature type="region of interest" description="Disordered" evidence="1">
    <location>
        <begin position="71"/>
        <end position="101"/>
    </location>
</feature>
<feature type="non-terminal residue" evidence="2">
    <location>
        <position position="154"/>
    </location>
</feature>
<sequence>GNEERQVEDYVLANKPDLVKETTLPVDGNEQKQAIDMNNCPYPIEVKNEQRQATDLLNDDQTHVEERDTYASMDSISHGDAMESIPTVVEDESKKSSQNGCGMRIKKMSLILESPFTNQEKRNKLRNVNAFDPFRELDPAKADDLENWLVNAPN</sequence>
<accession>A0A8S0QNU1</accession>
<evidence type="ECO:0000313" key="2">
    <source>
        <dbReference type="EMBL" id="CAA2968256.1"/>
    </source>
</evidence>
<dbReference type="EMBL" id="CACTIH010001902">
    <property type="protein sequence ID" value="CAA2968256.1"/>
    <property type="molecule type" value="Genomic_DNA"/>
</dbReference>
<protein>
    <submittedName>
        <fullName evidence="2">Uncharacterized protein</fullName>
    </submittedName>
</protein>
<feature type="non-terminal residue" evidence="2">
    <location>
        <position position="1"/>
    </location>
</feature>
<name>A0A8S0QNU1_OLEEU</name>
<reference evidence="2 3" key="1">
    <citation type="submission" date="2019-12" db="EMBL/GenBank/DDBJ databases">
        <authorList>
            <person name="Alioto T."/>
            <person name="Alioto T."/>
            <person name="Gomez Garrido J."/>
        </authorList>
    </citation>
    <scope>NUCLEOTIDE SEQUENCE [LARGE SCALE GENOMIC DNA]</scope>
</reference>
<evidence type="ECO:0000313" key="3">
    <source>
        <dbReference type="Proteomes" id="UP000594638"/>
    </source>
</evidence>
<dbReference type="OrthoDB" id="927596at2759"/>
<keyword evidence="3" id="KW-1185">Reference proteome</keyword>
<dbReference type="AlphaFoldDB" id="A0A8S0QNU1"/>
<proteinExistence type="predicted"/>
<dbReference type="Gramene" id="OE9A053161T1">
    <property type="protein sequence ID" value="OE9A053161C1"/>
    <property type="gene ID" value="OE9A053161"/>
</dbReference>
<dbReference type="Proteomes" id="UP000594638">
    <property type="component" value="Unassembled WGS sequence"/>
</dbReference>
<comment type="caution">
    <text evidence="2">The sequence shown here is derived from an EMBL/GenBank/DDBJ whole genome shotgun (WGS) entry which is preliminary data.</text>
</comment>
<evidence type="ECO:0000256" key="1">
    <source>
        <dbReference type="SAM" id="MobiDB-lite"/>
    </source>
</evidence>
<gene>
    <name evidence="2" type="ORF">OLEA9_A053161</name>
</gene>
<organism evidence="2 3">
    <name type="scientific">Olea europaea subsp. europaea</name>
    <dbReference type="NCBI Taxonomy" id="158383"/>
    <lineage>
        <taxon>Eukaryota</taxon>
        <taxon>Viridiplantae</taxon>
        <taxon>Streptophyta</taxon>
        <taxon>Embryophyta</taxon>
        <taxon>Tracheophyta</taxon>
        <taxon>Spermatophyta</taxon>
        <taxon>Magnoliopsida</taxon>
        <taxon>eudicotyledons</taxon>
        <taxon>Gunneridae</taxon>
        <taxon>Pentapetalae</taxon>
        <taxon>asterids</taxon>
        <taxon>lamiids</taxon>
        <taxon>Lamiales</taxon>
        <taxon>Oleaceae</taxon>
        <taxon>Oleeae</taxon>
        <taxon>Olea</taxon>
    </lineage>
</organism>